<dbReference type="EC" id="5.6.2.4" evidence="13 15"/>
<dbReference type="Pfam" id="PF17191">
    <property type="entry name" value="RecG_wedge"/>
    <property type="match status" value="1"/>
</dbReference>
<dbReference type="PROSITE" id="PS51194">
    <property type="entry name" value="HELICASE_CTER"/>
    <property type="match status" value="1"/>
</dbReference>
<evidence type="ECO:0000256" key="7">
    <source>
        <dbReference type="ARBA" id="ARBA00022840"/>
    </source>
</evidence>
<keyword evidence="3 15" id="KW-0547">Nucleotide-binding</keyword>
<comment type="catalytic activity">
    <reaction evidence="14 15">
        <text>ATP + H2O = ADP + phosphate + H(+)</text>
        <dbReference type="Rhea" id="RHEA:13065"/>
        <dbReference type="ChEBI" id="CHEBI:15377"/>
        <dbReference type="ChEBI" id="CHEBI:15378"/>
        <dbReference type="ChEBI" id="CHEBI:30616"/>
        <dbReference type="ChEBI" id="CHEBI:43474"/>
        <dbReference type="ChEBI" id="CHEBI:456216"/>
        <dbReference type="EC" id="5.6.2.4"/>
    </reaction>
</comment>
<dbReference type="GO" id="GO:0006310">
    <property type="term" value="P:DNA recombination"/>
    <property type="evidence" value="ECO:0007669"/>
    <property type="project" value="UniProtKB-UniRule"/>
</dbReference>
<dbReference type="AlphaFoldDB" id="A0A3E0HB10"/>
<evidence type="ECO:0000256" key="14">
    <source>
        <dbReference type="ARBA" id="ARBA00048988"/>
    </source>
</evidence>
<evidence type="ECO:0000256" key="5">
    <source>
        <dbReference type="ARBA" id="ARBA00022801"/>
    </source>
</evidence>
<keyword evidence="5 15" id="KW-0378">Hydrolase</keyword>
<dbReference type="PANTHER" id="PTHR47964:SF1">
    <property type="entry name" value="ATP-DEPENDENT DNA HELICASE HOMOLOG RECG, CHLOROPLASTIC"/>
    <property type="match status" value="1"/>
</dbReference>
<dbReference type="InterPro" id="IPR004609">
    <property type="entry name" value="ATP-dep_DNA_helicase_RecG"/>
</dbReference>
<evidence type="ECO:0000256" key="10">
    <source>
        <dbReference type="ARBA" id="ARBA00023204"/>
    </source>
</evidence>
<dbReference type="SMART" id="SM00487">
    <property type="entry name" value="DEXDc"/>
    <property type="match status" value="1"/>
</dbReference>
<evidence type="ECO:0000256" key="13">
    <source>
        <dbReference type="ARBA" id="ARBA00034808"/>
    </source>
</evidence>
<dbReference type="SMART" id="SM00490">
    <property type="entry name" value="HELICc"/>
    <property type="match status" value="1"/>
</dbReference>
<dbReference type="InterPro" id="IPR014001">
    <property type="entry name" value="Helicase_ATP-bd"/>
</dbReference>
<dbReference type="InterPro" id="IPR047112">
    <property type="entry name" value="RecG/Mfd"/>
</dbReference>
<dbReference type="GO" id="GO:0043138">
    <property type="term" value="F:3'-5' DNA helicase activity"/>
    <property type="evidence" value="ECO:0007669"/>
    <property type="project" value="UniProtKB-EC"/>
</dbReference>
<dbReference type="NCBIfam" id="NF008167">
    <property type="entry name" value="PRK10917.2-1"/>
    <property type="match status" value="1"/>
</dbReference>
<sequence>MTAIDDSLEPLLGKKSADALADGLGLRTVGDLLRHYPRRYDERGKLTSIASLELDEHATVLADVSKVTRKPMRARRGTMTEVIVTDGTRPLSLVFFTQKIPNLNKLVPGKRGLFAGKVSKFNRTVQLAHPEFQLLDDEDGEQAIASFARKLIPVYPAVSGLPTWSIARCVEQVLQMWDGVVDPLPDDLIKGHNLLDLMSALKLIHLPDSQAAIDEARRRLKWDEALSIQLALAQRRRSAAARPATPSPRRTGGLLDAFDERLPFQLTNGQREIGEVLAEELGGTHPMNRLLQGEVGSGKTLVALRGMLQVVDAGRQAAMLAPTEVLAAQHARSLRDMLGDLATAGELGAPEQATRVVLLTGSMNTAQRRQAMLDIASGTAGIVVGTHALIQDKVSFAELGFVVVDEQHRFGVEQRDALRGKAGDGISPHVLVMTATPIPRTVAMTVYGDLEVSALRELPQGRSPIRSSVVPVAEKPAWLGRAWERIREEVAAGHQAYVVCPRIGDDEDAEPKGGSDQRPPLAVMDVLPKLAEGPLKGLRVDMLHGRMPPEDKDAVMRAFAANDVQVLVATTVIEVGVNVPNATVMVIMDADRFGVSQLHQLRGRVGRGSAAGLCLLVSEIPAGTSTMQRLQAVADTLDGFELAQMDLELRREGDILGAAQSGMKSGLKMLSLLDDLDVIEEARQEAQRVVGEDPDLAEHPGLAQMVREVVDAGRAEYLEKS</sequence>
<dbReference type="EMBL" id="QUNO01000012">
    <property type="protein sequence ID" value="REH41225.1"/>
    <property type="molecule type" value="Genomic_DNA"/>
</dbReference>
<comment type="function">
    <text evidence="15">Plays a critical role in recombination and DNA repair. Helps process Holliday junction intermediates to mature products by catalyzing branch migration. Has replication fork regression activity, unwinds stalled or blocked replication forks to make a HJ that can be resolved. Has a DNA unwinding activity characteristic of a DNA helicase with 3'-5' polarity.</text>
</comment>
<dbReference type="Proteomes" id="UP000256269">
    <property type="component" value="Unassembled WGS sequence"/>
</dbReference>
<keyword evidence="6 15" id="KW-0347">Helicase</keyword>
<feature type="domain" description="Helicase ATP-binding" evidence="16">
    <location>
        <begin position="280"/>
        <end position="455"/>
    </location>
</feature>
<protein>
    <recommendedName>
        <fullName evidence="2 15">ATP-dependent DNA helicase RecG</fullName>
        <ecNumber evidence="13 15">5.6.2.4</ecNumber>
    </recommendedName>
</protein>
<keyword evidence="8" id="KW-0238">DNA-binding</keyword>
<dbReference type="InterPro" id="IPR045562">
    <property type="entry name" value="RecG_dom3_C"/>
</dbReference>
<dbReference type="NCBIfam" id="TIGR00643">
    <property type="entry name" value="recG"/>
    <property type="match status" value="1"/>
</dbReference>
<dbReference type="RefSeq" id="WP_116178385.1">
    <property type="nucleotide sequence ID" value="NZ_CP144375.1"/>
</dbReference>
<dbReference type="NCBIfam" id="NF008168">
    <property type="entry name" value="PRK10917.2-2"/>
    <property type="match status" value="1"/>
</dbReference>
<evidence type="ECO:0000256" key="6">
    <source>
        <dbReference type="ARBA" id="ARBA00022806"/>
    </source>
</evidence>
<dbReference type="InterPro" id="IPR011545">
    <property type="entry name" value="DEAD/DEAH_box_helicase_dom"/>
</dbReference>
<evidence type="ECO:0000256" key="4">
    <source>
        <dbReference type="ARBA" id="ARBA00022763"/>
    </source>
</evidence>
<feature type="domain" description="Helicase C-terminal" evidence="17">
    <location>
        <begin position="478"/>
        <end position="648"/>
    </location>
</feature>
<evidence type="ECO:0000256" key="15">
    <source>
        <dbReference type="RuleBase" id="RU363016"/>
    </source>
</evidence>
<organism evidence="18 19">
    <name type="scientific">Kutzneria buriramensis</name>
    <dbReference type="NCBI Taxonomy" id="1045776"/>
    <lineage>
        <taxon>Bacteria</taxon>
        <taxon>Bacillati</taxon>
        <taxon>Actinomycetota</taxon>
        <taxon>Actinomycetes</taxon>
        <taxon>Pseudonocardiales</taxon>
        <taxon>Pseudonocardiaceae</taxon>
        <taxon>Kutzneria</taxon>
    </lineage>
</organism>
<evidence type="ECO:0000256" key="9">
    <source>
        <dbReference type="ARBA" id="ARBA00023172"/>
    </source>
</evidence>
<dbReference type="SUPFAM" id="SSF50249">
    <property type="entry name" value="Nucleic acid-binding proteins"/>
    <property type="match status" value="1"/>
</dbReference>
<dbReference type="GO" id="GO:0016887">
    <property type="term" value="F:ATP hydrolysis activity"/>
    <property type="evidence" value="ECO:0007669"/>
    <property type="project" value="RHEA"/>
</dbReference>
<dbReference type="Pfam" id="PF00270">
    <property type="entry name" value="DEAD"/>
    <property type="match status" value="1"/>
</dbReference>
<dbReference type="PROSITE" id="PS51192">
    <property type="entry name" value="HELICASE_ATP_BIND_1"/>
    <property type="match status" value="1"/>
</dbReference>
<evidence type="ECO:0000259" key="17">
    <source>
        <dbReference type="PROSITE" id="PS51194"/>
    </source>
</evidence>
<evidence type="ECO:0000256" key="12">
    <source>
        <dbReference type="ARBA" id="ARBA00034617"/>
    </source>
</evidence>
<reference evidence="18 19" key="1">
    <citation type="submission" date="2018-08" db="EMBL/GenBank/DDBJ databases">
        <title>Genomic Encyclopedia of Archaeal and Bacterial Type Strains, Phase II (KMG-II): from individual species to whole genera.</title>
        <authorList>
            <person name="Goeker M."/>
        </authorList>
    </citation>
    <scope>NUCLEOTIDE SEQUENCE [LARGE SCALE GENOMIC DNA]</scope>
    <source>
        <strain evidence="18 19">DSM 45791</strain>
    </source>
</reference>
<dbReference type="InterPro" id="IPR033454">
    <property type="entry name" value="RecG_wedge"/>
</dbReference>
<accession>A0A3E0HB10</accession>
<dbReference type="OrthoDB" id="9804325at2"/>
<dbReference type="CDD" id="cd04488">
    <property type="entry name" value="RecG_wedge_OBF"/>
    <property type="match status" value="1"/>
</dbReference>
<dbReference type="SUPFAM" id="SSF52540">
    <property type="entry name" value="P-loop containing nucleoside triphosphate hydrolases"/>
    <property type="match status" value="2"/>
</dbReference>
<keyword evidence="9 15" id="KW-0233">DNA recombination</keyword>
<dbReference type="PANTHER" id="PTHR47964">
    <property type="entry name" value="ATP-DEPENDENT DNA HELICASE HOMOLOG RECG, CHLOROPLASTIC"/>
    <property type="match status" value="1"/>
</dbReference>
<evidence type="ECO:0000256" key="3">
    <source>
        <dbReference type="ARBA" id="ARBA00022741"/>
    </source>
</evidence>
<dbReference type="InterPro" id="IPR027417">
    <property type="entry name" value="P-loop_NTPase"/>
</dbReference>
<evidence type="ECO:0000256" key="8">
    <source>
        <dbReference type="ARBA" id="ARBA00023125"/>
    </source>
</evidence>
<evidence type="ECO:0000313" key="18">
    <source>
        <dbReference type="EMBL" id="REH41225.1"/>
    </source>
</evidence>
<dbReference type="InterPro" id="IPR012340">
    <property type="entry name" value="NA-bd_OB-fold"/>
</dbReference>
<dbReference type="Pfam" id="PF19833">
    <property type="entry name" value="RecG_dom3_C"/>
    <property type="match status" value="1"/>
</dbReference>
<evidence type="ECO:0000259" key="16">
    <source>
        <dbReference type="PROSITE" id="PS51192"/>
    </source>
</evidence>
<dbReference type="GO" id="GO:0006281">
    <property type="term" value="P:DNA repair"/>
    <property type="evidence" value="ECO:0007669"/>
    <property type="project" value="UniProtKB-UniRule"/>
</dbReference>
<evidence type="ECO:0000256" key="1">
    <source>
        <dbReference type="ARBA" id="ARBA00007504"/>
    </source>
</evidence>
<comment type="similarity">
    <text evidence="1 15">Belongs to the helicase family. RecG subfamily.</text>
</comment>
<name>A0A3E0HB10_9PSEU</name>
<keyword evidence="10 15" id="KW-0234">DNA repair</keyword>
<evidence type="ECO:0000256" key="2">
    <source>
        <dbReference type="ARBA" id="ARBA00017846"/>
    </source>
</evidence>
<keyword evidence="4 15" id="KW-0227">DNA damage</keyword>
<keyword evidence="11" id="KW-0413">Isomerase</keyword>
<proteinExistence type="inferred from homology"/>
<dbReference type="Pfam" id="PF00271">
    <property type="entry name" value="Helicase_C"/>
    <property type="match status" value="1"/>
</dbReference>
<dbReference type="GO" id="GO:0003677">
    <property type="term" value="F:DNA binding"/>
    <property type="evidence" value="ECO:0007669"/>
    <property type="project" value="UniProtKB-KW"/>
</dbReference>
<evidence type="ECO:0000256" key="11">
    <source>
        <dbReference type="ARBA" id="ARBA00023235"/>
    </source>
</evidence>
<keyword evidence="19" id="KW-1185">Reference proteome</keyword>
<dbReference type="GO" id="GO:0005524">
    <property type="term" value="F:ATP binding"/>
    <property type="evidence" value="ECO:0007669"/>
    <property type="project" value="UniProtKB-KW"/>
</dbReference>
<dbReference type="InterPro" id="IPR001650">
    <property type="entry name" value="Helicase_C-like"/>
</dbReference>
<gene>
    <name evidence="18" type="ORF">BCF44_112309</name>
</gene>
<keyword evidence="7 15" id="KW-0067">ATP-binding</keyword>
<evidence type="ECO:0000313" key="19">
    <source>
        <dbReference type="Proteomes" id="UP000256269"/>
    </source>
</evidence>
<dbReference type="Gene3D" id="2.40.50.140">
    <property type="entry name" value="Nucleic acid-binding proteins"/>
    <property type="match status" value="1"/>
</dbReference>
<comment type="catalytic activity">
    <reaction evidence="12 15">
        <text>Couples ATP hydrolysis with the unwinding of duplex DNA by translocating in the 3'-5' direction.</text>
        <dbReference type="EC" id="5.6.2.4"/>
    </reaction>
</comment>
<dbReference type="Gene3D" id="3.40.50.300">
    <property type="entry name" value="P-loop containing nucleotide triphosphate hydrolases"/>
    <property type="match status" value="2"/>
</dbReference>
<comment type="caution">
    <text evidence="18">The sequence shown here is derived from an EMBL/GenBank/DDBJ whole genome shotgun (WGS) entry which is preliminary data.</text>
</comment>